<comment type="caution">
    <text evidence="2">The sequence shown here is derived from an EMBL/GenBank/DDBJ whole genome shotgun (WGS) entry which is preliminary data.</text>
</comment>
<dbReference type="AlphaFoldDB" id="A0A2V3Y6M6"/>
<evidence type="ECO:0000313" key="3">
    <source>
        <dbReference type="Proteomes" id="UP000248057"/>
    </source>
</evidence>
<proteinExistence type="predicted"/>
<evidence type="ECO:0000256" key="1">
    <source>
        <dbReference type="SAM" id="Coils"/>
    </source>
</evidence>
<reference evidence="2 3" key="1">
    <citation type="submission" date="2018-05" db="EMBL/GenBank/DDBJ databases">
        <title>Genomic Encyclopedia of Type Strains, Phase IV (KMG-IV): sequencing the most valuable type-strain genomes for metagenomic binning, comparative biology and taxonomic classification.</title>
        <authorList>
            <person name="Goeker M."/>
        </authorList>
    </citation>
    <scope>NUCLEOTIDE SEQUENCE [LARGE SCALE GENOMIC DNA]</scope>
    <source>
        <strain evidence="2 3">DSM 24995</strain>
    </source>
</reference>
<dbReference type="Proteomes" id="UP000248057">
    <property type="component" value="Unassembled WGS sequence"/>
</dbReference>
<gene>
    <name evidence="2" type="ORF">DFR60_10420</name>
</gene>
<feature type="coiled-coil region" evidence="1">
    <location>
        <begin position="301"/>
        <end position="330"/>
    </location>
</feature>
<keyword evidence="3" id="KW-1185">Reference proteome</keyword>
<evidence type="ECO:0000313" key="2">
    <source>
        <dbReference type="EMBL" id="PXX54196.1"/>
    </source>
</evidence>
<dbReference type="EMBL" id="QJKD01000004">
    <property type="protein sequence ID" value="PXX54196.1"/>
    <property type="molecule type" value="Genomic_DNA"/>
</dbReference>
<name>A0A2V3Y6M6_9FIRM</name>
<organism evidence="2 3">
    <name type="scientific">Hungatella effluvii</name>
    <dbReference type="NCBI Taxonomy" id="1096246"/>
    <lineage>
        <taxon>Bacteria</taxon>
        <taxon>Bacillati</taxon>
        <taxon>Bacillota</taxon>
        <taxon>Clostridia</taxon>
        <taxon>Lachnospirales</taxon>
        <taxon>Lachnospiraceae</taxon>
        <taxon>Hungatella</taxon>
    </lineage>
</organism>
<protein>
    <submittedName>
        <fullName evidence="2">Uncharacterized protein</fullName>
    </submittedName>
</protein>
<accession>A0A2V3Y6M6</accession>
<sequence length="356" mass="41126">MEVPPKISQQFSNFIWAAKGKAAYAYECAAVMCFCAVKKAKVLMEGESDRMKEYHDMYDRMAKRCLMLSNRAIIQFINGIYEVNHPLDSEVTYNWTEHEDDDLRKTLADTIITIGGVSSYHLEFQMSEDGSITFRILEYGFNHAIKKQKDEAVLEFPEPILICLYEAKAVPAEKTLEIRFGKQGVYHYKVPVIKYLALSQEELHQKNMIILIPFQLLKLRKEIEKEITEENLKALKYLVTHDIINSIAMNVEAGNITPTDGRKLKSLTLQLYHHIYDKYQEVADEGVSEAVEEALILDIDVIEMEHKKEIKKKEKEIEEKQSEVDALKLLLQGKSPEEAAEILHISMERMEEIMKS</sequence>
<keyword evidence="1" id="KW-0175">Coiled coil</keyword>